<name>A0A0D6PFV9_9PROT</name>
<evidence type="ECO:0000313" key="1">
    <source>
        <dbReference type="EMBL" id="GAN80577.1"/>
    </source>
</evidence>
<dbReference type="Proteomes" id="UP000032668">
    <property type="component" value="Unassembled WGS sequence"/>
</dbReference>
<dbReference type="AlphaFoldDB" id="A0A0D6PFV9"/>
<proteinExistence type="predicted"/>
<comment type="caution">
    <text evidence="1">The sequence shown here is derived from an EMBL/GenBank/DDBJ whole genome shotgun (WGS) entry which is preliminary data.</text>
</comment>
<reference evidence="1 2" key="1">
    <citation type="submission" date="2012-11" db="EMBL/GenBank/DDBJ databases">
        <title>Whole genome sequence of Acidocella aminolytica 101 = DSM 11237.</title>
        <authorList>
            <person name="Azuma Y."/>
            <person name="Higashiura N."/>
            <person name="Hirakawa H."/>
            <person name="Matsushita K."/>
        </authorList>
    </citation>
    <scope>NUCLEOTIDE SEQUENCE [LARGE SCALE GENOMIC DNA]</scope>
    <source>
        <strain evidence="2">101 / DSM 11237</strain>
    </source>
</reference>
<dbReference type="EMBL" id="BANC01000052">
    <property type="protein sequence ID" value="GAN80577.1"/>
    <property type="molecule type" value="Genomic_DNA"/>
</dbReference>
<accession>A0A0D6PFV9</accession>
<sequence>MKNPTSEEAVTQMDLPWTLAISHRMTKTREGRMEKAATLPYVGLCEFRQFSLYSKSIENGW</sequence>
<keyword evidence="2" id="KW-1185">Reference proteome</keyword>
<gene>
    <name evidence="1" type="ORF">Aam_053_011</name>
</gene>
<evidence type="ECO:0000313" key="2">
    <source>
        <dbReference type="Proteomes" id="UP000032668"/>
    </source>
</evidence>
<organism evidence="1 2">
    <name type="scientific">Acidocella aminolytica 101 = DSM 11237</name>
    <dbReference type="NCBI Taxonomy" id="1120923"/>
    <lineage>
        <taxon>Bacteria</taxon>
        <taxon>Pseudomonadati</taxon>
        <taxon>Pseudomonadota</taxon>
        <taxon>Alphaproteobacteria</taxon>
        <taxon>Acetobacterales</taxon>
        <taxon>Acidocellaceae</taxon>
        <taxon>Acidocella</taxon>
    </lineage>
</organism>
<protein>
    <submittedName>
        <fullName evidence="1">Uncharacterized protein</fullName>
    </submittedName>
</protein>